<comment type="similarity">
    <text evidence="2 14">Belongs to the Nudix hydrolase family.</text>
</comment>
<dbReference type="PROSITE" id="PS00893">
    <property type="entry name" value="NUDIX_BOX"/>
    <property type="match status" value="1"/>
</dbReference>
<dbReference type="InterPro" id="IPR015797">
    <property type="entry name" value="NUDIX_hydrolase-like_dom_sf"/>
</dbReference>
<evidence type="ECO:0000256" key="6">
    <source>
        <dbReference type="ARBA" id="ARBA00022801"/>
    </source>
</evidence>
<sequence>MREERNGTDPLRDLPCPPQVRQTAWRERAACRSEDPELFFPIGIDGPGLLQVQRAKAVCARCPVIAECADAAMAAGESHGVWGGMDEKERRDLSRTRNAKSPHGRRTLTPAVVRAAEQDVRTAAFRLPGATAWLDDAGPHSGPMVAEVWVFDPAEGKVLLVDHRWRGLVPPGGKVEPGETPRRAAARELLEETGLSAVLLHKPAMASVRRFREDSGETTLCLTYAALADLATRLRCEPGQPARWFDIDHPWPCEHPQDRAHMRSYFAPLTGRR</sequence>
<dbReference type="PROSITE" id="PS51674">
    <property type="entry name" value="4FE4S_WBL"/>
    <property type="match status" value="1"/>
</dbReference>
<evidence type="ECO:0000256" key="1">
    <source>
        <dbReference type="ARBA" id="ARBA00004496"/>
    </source>
</evidence>
<evidence type="ECO:0000256" key="2">
    <source>
        <dbReference type="ARBA" id="ARBA00005582"/>
    </source>
</evidence>
<feature type="binding site" evidence="13">
    <location>
        <position position="68"/>
    </location>
    <ligand>
        <name>[4Fe-4S] cluster</name>
        <dbReference type="ChEBI" id="CHEBI:49883"/>
    </ligand>
</feature>
<evidence type="ECO:0000259" key="16">
    <source>
        <dbReference type="PROSITE" id="PS51674"/>
    </source>
</evidence>
<evidence type="ECO:0000256" key="12">
    <source>
        <dbReference type="ARBA" id="ARBA00023163"/>
    </source>
</evidence>
<dbReference type="HAMAP" id="MF_01479">
    <property type="entry name" value="WhiB"/>
    <property type="match status" value="1"/>
</dbReference>
<keyword evidence="7 13" id="KW-0408">Iron</keyword>
<dbReference type="PANTHER" id="PTHR38839">
    <property type="entry name" value="TRANSCRIPTIONAL REGULATOR WHID-RELATED"/>
    <property type="match status" value="1"/>
</dbReference>
<evidence type="ECO:0000256" key="7">
    <source>
        <dbReference type="ARBA" id="ARBA00023004"/>
    </source>
</evidence>
<evidence type="ECO:0000256" key="13">
    <source>
        <dbReference type="HAMAP-Rule" id="MF_01479"/>
    </source>
</evidence>
<keyword evidence="5 13" id="KW-0479">Metal-binding</keyword>
<accession>A0ABP9D5M7</accession>
<evidence type="ECO:0000256" key="11">
    <source>
        <dbReference type="ARBA" id="ARBA00023157"/>
    </source>
</evidence>
<evidence type="ECO:0000256" key="5">
    <source>
        <dbReference type="ARBA" id="ARBA00022723"/>
    </source>
</evidence>
<gene>
    <name evidence="13" type="primary">whiB</name>
    <name evidence="17" type="ORF">GCM10023235_01170</name>
</gene>
<keyword evidence="11 13" id="KW-1015">Disulfide bond</keyword>
<evidence type="ECO:0000256" key="3">
    <source>
        <dbReference type="ARBA" id="ARBA00006597"/>
    </source>
</evidence>
<keyword evidence="18" id="KW-1185">Reference proteome</keyword>
<evidence type="ECO:0000256" key="9">
    <source>
        <dbReference type="ARBA" id="ARBA00023015"/>
    </source>
</evidence>
<dbReference type="InterPro" id="IPR020476">
    <property type="entry name" value="Nudix_hydrolase"/>
</dbReference>
<organism evidence="17 18">
    <name type="scientific">Kitasatospora terrestris</name>
    <dbReference type="NCBI Taxonomy" id="258051"/>
    <lineage>
        <taxon>Bacteria</taxon>
        <taxon>Bacillati</taxon>
        <taxon>Actinomycetota</taxon>
        <taxon>Actinomycetes</taxon>
        <taxon>Kitasatosporales</taxon>
        <taxon>Streptomycetaceae</taxon>
        <taxon>Kitasatospora</taxon>
    </lineage>
</organism>
<reference evidence="18" key="1">
    <citation type="journal article" date="2019" name="Int. J. Syst. Evol. Microbiol.">
        <title>The Global Catalogue of Microorganisms (GCM) 10K type strain sequencing project: providing services to taxonomists for standard genome sequencing and annotation.</title>
        <authorList>
            <consortium name="The Broad Institute Genomics Platform"/>
            <consortium name="The Broad Institute Genome Sequencing Center for Infectious Disease"/>
            <person name="Wu L."/>
            <person name="Ma J."/>
        </authorList>
    </citation>
    <scope>NUCLEOTIDE SEQUENCE [LARGE SCALE GENOMIC DNA]</scope>
    <source>
        <strain evidence="18">JCM 13006</strain>
    </source>
</reference>
<keyword evidence="10 13" id="KW-0238">DNA-binding</keyword>
<evidence type="ECO:0000259" key="15">
    <source>
        <dbReference type="PROSITE" id="PS51462"/>
    </source>
</evidence>
<evidence type="ECO:0000256" key="10">
    <source>
        <dbReference type="ARBA" id="ARBA00023125"/>
    </source>
</evidence>
<dbReference type="Gene3D" id="3.90.79.10">
    <property type="entry name" value="Nucleoside Triphosphate Pyrophosphohydrolase"/>
    <property type="match status" value="1"/>
</dbReference>
<comment type="similarity">
    <text evidence="3 13">Belongs to the WhiB family.</text>
</comment>
<protein>
    <recommendedName>
        <fullName evidence="13">Transcriptional regulator WhiB</fullName>
    </recommendedName>
</protein>
<evidence type="ECO:0000256" key="8">
    <source>
        <dbReference type="ARBA" id="ARBA00023014"/>
    </source>
</evidence>
<keyword evidence="6 14" id="KW-0378">Hydrolase</keyword>
<feature type="binding site" evidence="13">
    <location>
        <position position="59"/>
    </location>
    <ligand>
        <name>[4Fe-4S] cluster</name>
        <dbReference type="ChEBI" id="CHEBI:49883"/>
    </ligand>
</feature>
<keyword evidence="13" id="KW-0963">Cytoplasm</keyword>
<dbReference type="InterPro" id="IPR003482">
    <property type="entry name" value="Whib"/>
</dbReference>
<feature type="domain" description="Nudix hydrolase" evidence="15">
    <location>
        <begin position="141"/>
        <end position="270"/>
    </location>
</feature>
<keyword evidence="12 13" id="KW-0804">Transcription</keyword>
<dbReference type="RefSeq" id="WP_425559561.1">
    <property type="nucleotide sequence ID" value="NZ_BAABIS010000001.1"/>
</dbReference>
<proteinExistence type="inferred from homology"/>
<keyword evidence="8 13" id="KW-0411">Iron-sulfur</keyword>
<comment type="caution">
    <text evidence="17">The sequence shown here is derived from an EMBL/GenBank/DDBJ whole genome shotgun (WGS) entry which is preliminary data.</text>
</comment>
<dbReference type="Proteomes" id="UP001501752">
    <property type="component" value="Unassembled WGS sequence"/>
</dbReference>
<dbReference type="InterPro" id="IPR034768">
    <property type="entry name" value="4FE4S_WBL"/>
</dbReference>
<keyword evidence="9 13" id="KW-0805">Transcription regulation</keyword>
<comment type="cofactor">
    <cofactor evidence="13">
        <name>[4Fe-4S] cluster</name>
        <dbReference type="ChEBI" id="CHEBI:49883"/>
    </cofactor>
    <text evidence="13">Binds 1 [4Fe-4S] cluster per subunit. Following nitrosylation of the [4Fe-4S] cluster binds 1 [4Fe-8(NO)] cluster per subunit.</text>
</comment>
<evidence type="ECO:0000256" key="14">
    <source>
        <dbReference type="RuleBase" id="RU003476"/>
    </source>
</evidence>
<comment type="subcellular location">
    <subcellularLocation>
        <location evidence="1 13">Cytoplasm</location>
    </subcellularLocation>
</comment>
<dbReference type="SUPFAM" id="SSF55811">
    <property type="entry name" value="Nudix"/>
    <property type="match status" value="1"/>
</dbReference>
<keyword evidence="4 13" id="KW-0004">4Fe-4S</keyword>
<feature type="domain" description="4Fe-4S Wbl-type" evidence="16">
    <location>
        <begin position="30"/>
        <end position="92"/>
    </location>
</feature>
<comment type="PTM">
    <text evidence="13">The Fe-S cluster can be nitrosylated by nitric oxide (NO).</text>
</comment>
<evidence type="ECO:0000313" key="18">
    <source>
        <dbReference type="Proteomes" id="UP001501752"/>
    </source>
</evidence>
<feature type="binding site" evidence="13">
    <location>
        <position position="31"/>
    </location>
    <ligand>
        <name>[4Fe-4S] cluster</name>
        <dbReference type="ChEBI" id="CHEBI:49883"/>
    </ligand>
</feature>
<dbReference type="Pfam" id="PF00293">
    <property type="entry name" value="NUDIX"/>
    <property type="match status" value="1"/>
</dbReference>
<dbReference type="PRINTS" id="PR00502">
    <property type="entry name" value="NUDIXFAMILY"/>
</dbReference>
<evidence type="ECO:0000256" key="4">
    <source>
        <dbReference type="ARBA" id="ARBA00022485"/>
    </source>
</evidence>
<name>A0ABP9D5M7_9ACTN</name>
<dbReference type="EMBL" id="BAABIS010000001">
    <property type="protein sequence ID" value="GAA4830879.1"/>
    <property type="molecule type" value="Genomic_DNA"/>
</dbReference>
<comment type="PTM">
    <text evidence="13">Upon Fe-S cluster removal intramolecular disulfide bonds are formed.</text>
</comment>
<dbReference type="PROSITE" id="PS51462">
    <property type="entry name" value="NUDIX"/>
    <property type="match status" value="1"/>
</dbReference>
<dbReference type="PANTHER" id="PTHR38839:SF6">
    <property type="entry name" value="TRANSCRIPTIONAL REGULATOR WHIB1"/>
    <property type="match status" value="1"/>
</dbReference>
<comment type="function">
    <text evidence="13">Acts as a transcriptional regulator. Probably redox-responsive. The apo- but not holo-form probably binds DNA.</text>
</comment>
<dbReference type="InterPro" id="IPR000086">
    <property type="entry name" value="NUDIX_hydrolase_dom"/>
</dbReference>
<feature type="binding site" evidence="13">
    <location>
        <position position="62"/>
    </location>
    <ligand>
        <name>[4Fe-4S] cluster</name>
        <dbReference type="ChEBI" id="CHEBI:49883"/>
    </ligand>
</feature>
<evidence type="ECO:0000313" key="17">
    <source>
        <dbReference type="EMBL" id="GAA4830879.1"/>
    </source>
</evidence>
<dbReference type="Pfam" id="PF02467">
    <property type="entry name" value="Whib"/>
    <property type="match status" value="1"/>
</dbReference>
<dbReference type="InterPro" id="IPR020084">
    <property type="entry name" value="NUDIX_hydrolase_CS"/>
</dbReference>